<keyword evidence="4 7" id="KW-0326">Glycosidase</keyword>
<dbReference type="CDD" id="cd18833">
    <property type="entry name" value="GH43_PcXyl-like"/>
    <property type="match status" value="1"/>
</dbReference>
<evidence type="ECO:0000256" key="1">
    <source>
        <dbReference type="ARBA" id="ARBA00009865"/>
    </source>
</evidence>
<keyword evidence="3 7" id="KW-0378">Hydrolase</keyword>
<dbReference type="Gene3D" id="2.60.120.200">
    <property type="match status" value="1"/>
</dbReference>
<proteinExistence type="inferred from homology"/>
<feature type="active site" description="Proton acceptor" evidence="5">
    <location>
        <position position="22"/>
    </location>
</feature>
<organism evidence="9 10">
    <name type="scientific">Aspergillus thermomutatus</name>
    <name type="common">Neosartorya pseudofischeri</name>
    <dbReference type="NCBI Taxonomy" id="41047"/>
    <lineage>
        <taxon>Eukaryota</taxon>
        <taxon>Fungi</taxon>
        <taxon>Dikarya</taxon>
        <taxon>Ascomycota</taxon>
        <taxon>Pezizomycotina</taxon>
        <taxon>Eurotiomycetes</taxon>
        <taxon>Eurotiomycetidae</taxon>
        <taxon>Eurotiales</taxon>
        <taxon>Aspergillaceae</taxon>
        <taxon>Aspergillus</taxon>
        <taxon>Aspergillus subgen. Fumigati</taxon>
    </lineage>
</organism>
<dbReference type="PANTHER" id="PTHR42812">
    <property type="entry name" value="BETA-XYLOSIDASE"/>
    <property type="match status" value="1"/>
</dbReference>
<dbReference type="RefSeq" id="XP_026613772.1">
    <property type="nucleotide sequence ID" value="XM_026758487.1"/>
</dbReference>
<dbReference type="Gene3D" id="2.115.10.20">
    <property type="entry name" value="Glycosyl hydrolase domain, family 43"/>
    <property type="match status" value="1"/>
</dbReference>
<dbReference type="SUPFAM" id="SSF49899">
    <property type="entry name" value="Concanavalin A-like lectins/glucanases"/>
    <property type="match status" value="1"/>
</dbReference>
<dbReference type="VEuPathDB" id="FungiDB:CDV56_104868"/>
<dbReference type="InterPro" id="IPR023296">
    <property type="entry name" value="Glyco_hydro_beta-prop_sf"/>
</dbReference>
<name>A0A397GSW5_ASPTH</name>
<dbReference type="GeneID" id="38126842"/>
<dbReference type="InterPro" id="IPR013320">
    <property type="entry name" value="ConA-like_dom_sf"/>
</dbReference>
<dbReference type="Proteomes" id="UP000215305">
    <property type="component" value="Unassembled WGS sequence"/>
</dbReference>
<dbReference type="PANTHER" id="PTHR42812:SF17">
    <property type="entry name" value="BETA-XYLOSIDASE C-TERMINAL CONCANAVALIN A-LIKE DOMAIN-CONTAINING PROTEIN-RELATED"/>
    <property type="match status" value="1"/>
</dbReference>
<comment type="similarity">
    <text evidence="1 7">Belongs to the glycosyl hydrolase 43 family.</text>
</comment>
<evidence type="ECO:0000313" key="9">
    <source>
        <dbReference type="EMBL" id="RHZ53915.1"/>
    </source>
</evidence>
<evidence type="ECO:0000256" key="3">
    <source>
        <dbReference type="ARBA" id="ARBA00022801"/>
    </source>
</evidence>
<gene>
    <name evidence="9" type="ORF">CDV56_104868</name>
</gene>
<dbReference type="InterPro" id="IPR041542">
    <property type="entry name" value="GH43_C2"/>
</dbReference>
<feature type="site" description="Important for catalytic activity, responsible for pKa modulation of the active site Glu and correct orientation of both the proton donor and substrate" evidence="6">
    <location>
        <position position="142"/>
    </location>
</feature>
<protein>
    <recommendedName>
        <fullName evidence="8">Beta-xylosidase C-terminal Concanavalin A-like domain-containing protein</fullName>
    </recommendedName>
</protein>
<dbReference type="AlphaFoldDB" id="A0A397GSW5"/>
<keyword evidence="2" id="KW-0732">Signal</keyword>
<evidence type="ECO:0000256" key="4">
    <source>
        <dbReference type="ARBA" id="ARBA00023295"/>
    </source>
</evidence>
<feature type="active site" description="Proton donor" evidence="5">
    <location>
        <position position="188"/>
    </location>
</feature>
<evidence type="ECO:0000256" key="6">
    <source>
        <dbReference type="PIRSR" id="PIRSR606710-2"/>
    </source>
</evidence>
<dbReference type="InterPro" id="IPR051795">
    <property type="entry name" value="Glycosyl_Hydrlase_43"/>
</dbReference>
<dbReference type="InterPro" id="IPR006710">
    <property type="entry name" value="Glyco_hydro_43"/>
</dbReference>
<sequence>MAASANANSTYTNPILPGWHSDPSCIFVPEQDNTFFCTVSTFLTFPGIPIYASKDLQNWKLVSNAFNRQSQVPRLANETSQTQQDGLWAPTLRYRTGKFYLATSYVSMQPAFTAQGLLFTSDNPYSDDAWSDPMHFHLGDIDPDLFWDDDGTVYVSYAGISQQNLDLKTGATGPAYKIWSGSGGRTPEGPHIYKKDGWYYLSIGEGGTELGHRQTVARSRRVSGPYEGYSGNPLLTNANTTEYFQTVGHADFFEDANGNWWGAALATRSGPQWTVYPMGRELVLFPVRWEEGDWPVVDQVRGRMDGWDLPSAGSCKGIPGDGAYVDASDDVHFAPGSSIPSHFLYWRFPKEDSFAVSPPGHPFSLRLLPSESITGNGVPGNDVESTAITLIMRRQSHTYFAYSVDVSFGPQVDGEEVGVTVFLTQFQHIDLGIVLLPSAEDSDTLVPHVRFRVTYLGAQGVDIPETIIQPLTQRHSSSTVQARLQIQAVNTTHYALSARVLGVAEFKFETHAEARLVSGGTGPFTGALLGVYATSNGGLGQTASYISNWKYHGHGQYIGG</sequence>
<keyword evidence="10" id="KW-1185">Reference proteome</keyword>
<dbReference type="SUPFAM" id="SSF75005">
    <property type="entry name" value="Arabinanase/levansucrase/invertase"/>
    <property type="match status" value="1"/>
</dbReference>
<reference evidence="9" key="1">
    <citation type="submission" date="2018-08" db="EMBL/GenBank/DDBJ databases">
        <title>Draft genome sequence of azole-resistant Aspergillus thermomutatus (Neosartorya pseudofischeri) strain HMR AF 39, isolated from a human nasal aspirate.</title>
        <authorList>
            <person name="Parent-Michaud M."/>
            <person name="Dufresne P.J."/>
            <person name="Fournier E."/>
            <person name="Martineau C."/>
            <person name="Moreira S."/>
            <person name="Perkins V."/>
            <person name="De Repentigny L."/>
            <person name="Dufresne S.F."/>
        </authorList>
    </citation>
    <scope>NUCLEOTIDE SEQUENCE [LARGE SCALE GENOMIC DNA]</scope>
    <source>
        <strain evidence="9">HMR AF 39</strain>
    </source>
</reference>
<comment type="caution">
    <text evidence="9">The sequence shown here is derived from an EMBL/GenBank/DDBJ whole genome shotgun (WGS) entry which is preliminary data.</text>
</comment>
<dbReference type="OrthoDB" id="408373at2759"/>
<evidence type="ECO:0000256" key="2">
    <source>
        <dbReference type="ARBA" id="ARBA00022729"/>
    </source>
</evidence>
<evidence type="ECO:0000256" key="7">
    <source>
        <dbReference type="RuleBase" id="RU361187"/>
    </source>
</evidence>
<evidence type="ECO:0000313" key="10">
    <source>
        <dbReference type="Proteomes" id="UP000215305"/>
    </source>
</evidence>
<evidence type="ECO:0000259" key="8">
    <source>
        <dbReference type="Pfam" id="PF17851"/>
    </source>
</evidence>
<dbReference type="GO" id="GO:0005975">
    <property type="term" value="P:carbohydrate metabolic process"/>
    <property type="evidence" value="ECO:0007669"/>
    <property type="project" value="InterPro"/>
</dbReference>
<accession>A0A397GSW5</accession>
<feature type="domain" description="Beta-xylosidase C-terminal Concanavalin A-like" evidence="8">
    <location>
        <begin position="337"/>
        <end position="542"/>
    </location>
</feature>
<dbReference type="STRING" id="41047.A0A397GSW5"/>
<dbReference type="EMBL" id="NKHU02000118">
    <property type="protein sequence ID" value="RHZ53915.1"/>
    <property type="molecule type" value="Genomic_DNA"/>
</dbReference>
<dbReference type="Pfam" id="PF17851">
    <property type="entry name" value="GH43_C2"/>
    <property type="match status" value="1"/>
</dbReference>
<dbReference type="Pfam" id="PF04616">
    <property type="entry name" value="Glyco_hydro_43"/>
    <property type="match status" value="1"/>
</dbReference>
<dbReference type="GO" id="GO:0004553">
    <property type="term" value="F:hydrolase activity, hydrolyzing O-glycosyl compounds"/>
    <property type="evidence" value="ECO:0007669"/>
    <property type="project" value="InterPro"/>
</dbReference>
<evidence type="ECO:0000256" key="5">
    <source>
        <dbReference type="PIRSR" id="PIRSR606710-1"/>
    </source>
</evidence>